<keyword evidence="1" id="KW-0472">Membrane</keyword>
<reference evidence="2" key="1">
    <citation type="submission" date="2022-11" db="EMBL/GenBank/DDBJ databases">
        <authorList>
            <person name="Petersen C."/>
        </authorList>
    </citation>
    <scope>NUCLEOTIDE SEQUENCE</scope>
    <source>
        <strain evidence="2">IBT 30069</strain>
    </source>
</reference>
<keyword evidence="1" id="KW-1133">Transmembrane helix</keyword>
<gene>
    <name evidence="2" type="ORF">N7456_002824</name>
</gene>
<feature type="transmembrane region" description="Helical" evidence="1">
    <location>
        <begin position="29"/>
        <end position="50"/>
    </location>
</feature>
<dbReference type="EMBL" id="JAPQKH010000003">
    <property type="protein sequence ID" value="KAJ5106149.1"/>
    <property type="molecule type" value="Genomic_DNA"/>
</dbReference>
<keyword evidence="1" id="KW-0812">Transmembrane</keyword>
<comment type="caution">
    <text evidence="2">The sequence shown here is derived from an EMBL/GenBank/DDBJ whole genome shotgun (WGS) entry which is preliminary data.</text>
</comment>
<dbReference type="OrthoDB" id="3348320at2759"/>
<evidence type="ECO:0000313" key="3">
    <source>
        <dbReference type="Proteomes" id="UP001149165"/>
    </source>
</evidence>
<evidence type="ECO:0000256" key="1">
    <source>
        <dbReference type="SAM" id="Phobius"/>
    </source>
</evidence>
<protein>
    <submittedName>
        <fullName evidence="2">Uncharacterized protein</fullName>
    </submittedName>
</protein>
<evidence type="ECO:0000313" key="2">
    <source>
        <dbReference type="EMBL" id="KAJ5106149.1"/>
    </source>
</evidence>
<keyword evidence="3" id="KW-1185">Reference proteome</keyword>
<sequence>MSAPKEYLNAKDFEDGLAVLDDEMGKNPWLIAFAPIRLISAGGFIAVSYLKNRDSTGDLDYLIDPEFAGDKDIEGALKGVIISVADQLRYNRKWVNGEMGIFVTKKTRQVLFEQAIKQGITLFKGQNLEVLAAPVEWALERKLRRIYAADRDRKVEGDIADATALLKYLKERNDGPLDLEEIRTMNTNGFDVIPDHTTMQRVADAYRRNYNEDIFK</sequence>
<accession>A0A9W9FTM7</accession>
<proteinExistence type="predicted"/>
<reference evidence="2" key="2">
    <citation type="journal article" date="2023" name="IMA Fungus">
        <title>Comparative genomic study of the Penicillium genus elucidates a diverse pangenome and 15 lateral gene transfer events.</title>
        <authorList>
            <person name="Petersen C."/>
            <person name="Sorensen T."/>
            <person name="Nielsen M.R."/>
            <person name="Sondergaard T.E."/>
            <person name="Sorensen J.L."/>
            <person name="Fitzpatrick D.A."/>
            <person name="Frisvad J.C."/>
            <person name="Nielsen K.L."/>
        </authorList>
    </citation>
    <scope>NUCLEOTIDE SEQUENCE</scope>
    <source>
        <strain evidence="2">IBT 30069</strain>
    </source>
</reference>
<dbReference type="AlphaFoldDB" id="A0A9W9FTM7"/>
<dbReference type="Proteomes" id="UP001149165">
    <property type="component" value="Unassembled WGS sequence"/>
</dbReference>
<name>A0A9W9FTM7_9EURO</name>
<organism evidence="2 3">
    <name type="scientific">Penicillium angulare</name>
    <dbReference type="NCBI Taxonomy" id="116970"/>
    <lineage>
        <taxon>Eukaryota</taxon>
        <taxon>Fungi</taxon>
        <taxon>Dikarya</taxon>
        <taxon>Ascomycota</taxon>
        <taxon>Pezizomycotina</taxon>
        <taxon>Eurotiomycetes</taxon>
        <taxon>Eurotiomycetidae</taxon>
        <taxon>Eurotiales</taxon>
        <taxon>Aspergillaceae</taxon>
        <taxon>Penicillium</taxon>
    </lineage>
</organism>